<evidence type="ECO:0000313" key="2">
    <source>
        <dbReference type="EMBL" id="ROH95577.1"/>
    </source>
</evidence>
<dbReference type="Proteomes" id="UP000295709">
    <property type="component" value="Unassembled WGS sequence"/>
</dbReference>
<dbReference type="AlphaFoldDB" id="A0A3N0VRY9"/>
<feature type="transmembrane region" description="Helical" evidence="1">
    <location>
        <begin position="36"/>
        <end position="54"/>
    </location>
</feature>
<feature type="transmembrane region" description="Helical" evidence="1">
    <location>
        <begin position="166"/>
        <end position="189"/>
    </location>
</feature>
<evidence type="ECO:0000313" key="5">
    <source>
        <dbReference type="Proteomes" id="UP000295709"/>
    </source>
</evidence>
<gene>
    <name evidence="3" type="ORF">BCF50_3188</name>
    <name evidence="2" type="ORF">EGI05_13670</name>
</gene>
<evidence type="ECO:0000313" key="3">
    <source>
        <dbReference type="EMBL" id="TDX92046.1"/>
    </source>
</evidence>
<sequence>MDLSNFQLFLSNSGLFFEGFAAIIALVYYGSVKRQYWKYFAFYLVIIFLCEVLGKWGVNWITFSDPAIEKIKKAIYYNYFVIPLQFIFFYWLYGAKSLKNNRIFWIFSLLYVLSFIPSELYFKESKIVSSFNYTFGCLLLMIMVILEYYKQINSEDIISFHKNRMFYINLGVTLFYIGTLPFFTFYELLYKESPEIWSIYYSYYQISLLLMYLLFSISFIWGKQSS</sequence>
<keyword evidence="1" id="KW-1133">Transmembrane helix</keyword>
<evidence type="ECO:0000313" key="4">
    <source>
        <dbReference type="Proteomes" id="UP000269375"/>
    </source>
</evidence>
<dbReference type="OrthoDB" id="1349006at2"/>
<keyword evidence="1" id="KW-0812">Transmembrane</keyword>
<comment type="caution">
    <text evidence="2">The sequence shown here is derived from an EMBL/GenBank/DDBJ whole genome shotgun (WGS) entry which is preliminary data.</text>
</comment>
<feature type="transmembrane region" description="Helical" evidence="1">
    <location>
        <begin position="104"/>
        <end position="122"/>
    </location>
</feature>
<organism evidence="2 4">
    <name type="scientific">Chryseobacterium daecheongense</name>
    <dbReference type="NCBI Taxonomy" id="192389"/>
    <lineage>
        <taxon>Bacteria</taxon>
        <taxon>Pseudomonadati</taxon>
        <taxon>Bacteroidota</taxon>
        <taxon>Flavobacteriia</taxon>
        <taxon>Flavobacteriales</taxon>
        <taxon>Weeksellaceae</taxon>
        <taxon>Chryseobacterium group</taxon>
        <taxon>Chryseobacterium</taxon>
    </lineage>
</organism>
<accession>A0A3N0VRY9</accession>
<feature type="transmembrane region" description="Helical" evidence="1">
    <location>
        <begin position="74"/>
        <end position="92"/>
    </location>
</feature>
<feature type="transmembrane region" description="Helical" evidence="1">
    <location>
        <begin position="201"/>
        <end position="221"/>
    </location>
</feature>
<name>A0A3N0VRY9_9FLAO</name>
<feature type="transmembrane region" description="Helical" evidence="1">
    <location>
        <begin position="6"/>
        <end position="29"/>
    </location>
</feature>
<dbReference type="RefSeq" id="WP_123263610.1">
    <property type="nucleotide sequence ID" value="NZ_RJTX01000004.1"/>
</dbReference>
<reference evidence="3 5" key="2">
    <citation type="submission" date="2019-03" db="EMBL/GenBank/DDBJ databases">
        <title>Genomic Encyclopedia of Archaeal and Bacterial Type Strains, Phase II (KMG-II): from individual species to whole genera.</title>
        <authorList>
            <person name="Goeker M."/>
        </authorList>
    </citation>
    <scope>NUCLEOTIDE SEQUENCE [LARGE SCALE GENOMIC DNA]</scope>
    <source>
        <strain evidence="3 5">DSM 15235</strain>
    </source>
</reference>
<keyword evidence="5" id="KW-1185">Reference proteome</keyword>
<dbReference type="Proteomes" id="UP000269375">
    <property type="component" value="Unassembled WGS sequence"/>
</dbReference>
<feature type="transmembrane region" description="Helical" evidence="1">
    <location>
        <begin position="128"/>
        <end position="146"/>
    </location>
</feature>
<reference evidence="2 4" key="1">
    <citation type="submission" date="2018-11" db="EMBL/GenBank/DDBJ databases">
        <title>Proposal to divide the Flavobacteriaceae and reorganize its genera based on Amino Acid Identity values calculated from whole genome sequences.</title>
        <authorList>
            <person name="Nicholson A.C."/>
            <person name="Gulvik C.A."/>
            <person name="Whitney A.M."/>
            <person name="Humrighouse B.W."/>
            <person name="Bell M."/>
            <person name="Holmes B."/>
            <person name="Steigerwalt A."/>
            <person name="Villarma A."/>
            <person name="Sheth M."/>
            <person name="Batra D."/>
            <person name="Pryor J."/>
            <person name="Bernardet J.-F."/>
            <person name="Hugo C."/>
            <person name="Kampfer P."/>
            <person name="Newman J."/>
            <person name="Mcquiston J.R."/>
        </authorList>
    </citation>
    <scope>NUCLEOTIDE SEQUENCE [LARGE SCALE GENOMIC DNA]</scope>
    <source>
        <strain evidence="2 4">DSM 15235</strain>
    </source>
</reference>
<evidence type="ECO:0008006" key="6">
    <source>
        <dbReference type="Google" id="ProtNLM"/>
    </source>
</evidence>
<evidence type="ECO:0000256" key="1">
    <source>
        <dbReference type="SAM" id="Phobius"/>
    </source>
</evidence>
<keyword evidence="1" id="KW-0472">Membrane</keyword>
<dbReference type="EMBL" id="RJTX01000004">
    <property type="protein sequence ID" value="ROH95577.1"/>
    <property type="molecule type" value="Genomic_DNA"/>
</dbReference>
<dbReference type="EMBL" id="SOQW01000003">
    <property type="protein sequence ID" value="TDX92046.1"/>
    <property type="molecule type" value="Genomic_DNA"/>
</dbReference>
<protein>
    <recommendedName>
        <fullName evidence="6">Histidine kinase N-terminal 7TM region domain-containing protein</fullName>
    </recommendedName>
</protein>
<proteinExistence type="predicted"/>